<feature type="transmembrane region" description="Helical" evidence="1">
    <location>
        <begin position="6"/>
        <end position="29"/>
    </location>
</feature>
<proteinExistence type="predicted"/>
<dbReference type="Proteomes" id="UP000199420">
    <property type="component" value="Unassembled WGS sequence"/>
</dbReference>
<dbReference type="EMBL" id="FNYC01000001">
    <property type="protein sequence ID" value="SEI46954.1"/>
    <property type="molecule type" value="Genomic_DNA"/>
</dbReference>
<accession>A0A1H6R116</accession>
<keyword evidence="1" id="KW-1133">Transmembrane helix</keyword>
<dbReference type="STRING" id="529704.SAMN02927913_0751"/>
<sequence length="50" mass="5211">MKFETVLLNSFFAVCMLLCVAVMGAMLVLPTPTSLAANHARAATLANAEG</sequence>
<dbReference type="AlphaFoldDB" id="A0A1H6R116"/>
<evidence type="ECO:0000313" key="3">
    <source>
        <dbReference type="Proteomes" id="UP000199420"/>
    </source>
</evidence>
<keyword evidence="3" id="KW-1185">Reference proteome</keyword>
<evidence type="ECO:0000256" key="1">
    <source>
        <dbReference type="SAM" id="Phobius"/>
    </source>
</evidence>
<organism evidence="2 3">
    <name type="scientific">Frateuria terrea</name>
    <dbReference type="NCBI Taxonomy" id="529704"/>
    <lineage>
        <taxon>Bacteria</taxon>
        <taxon>Pseudomonadati</taxon>
        <taxon>Pseudomonadota</taxon>
        <taxon>Gammaproteobacteria</taxon>
        <taxon>Lysobacterales</taxon>
        <taxon>Rhodanobacteraceae</taxon>
        <taxon>Frateuria</taxon>
    </lineage>
</organism>
<evidence type="ECO:0000313" key="2">
    <source>
        <dbReference type="EMBL" id="SEI46954.1"/>
    </source>
</evidence>
<keyword evidence="1" id="KW-0472">Membrane</keyword>
<name>A0A1H6R116_9GAMM</name>
<protein>
    <submittedName>
        <fullName evidence="2">Uncharacterized protein</fullName>
    </submittedName>
</protein>
<reference evidence="2 3" key="1">
    <citation type="submission" date="2016-10" db="EMBL/GenBank/DDBJ databases">
        <authorList>
            <person name="de Groot N.N."/>
        </authorList>
    </citation>
    <scope>NUCLEOTIDE SEQUENCE [LARGE SCALE GENOMIC DNA]</scope>
    <source>
        <strain evidence="2 3">DSM 26515</strain>
    </source>
</reference>
<gene>
    <name evidence="2" type="ORF">SAMN04487997_0835</name>
</gene>
<keyword evidence="1" id="KW-0812">Transmembrane</keyword>
<dbReference type="RefSeq" id="WP_175483660.1">
    <property type="nucleotide sequence ID" value="NZ_FNYC01000001.1"/>
</dbReference>